<feature type="domain" description="DUF1653" evidence="1">
    <location>
        <begin position="4"/>
        <end position="69"/>
    </location>
</feature>
<dbReference type="Pfam" id="PF07866">
    <property type="entry name" value="DUF1653"/>
    <property type="match status" value="1"/>
</dbReference>
<evidence type="ECO:0000313" key="2">
    <source>
        <dbReference type="EMBL" id="KKS08732.1"/>
    </source>
</evidence>
<dbReference type="InterPro" id="IPR023387">
    <property type="entry name" value="DUF1653-like_dom"/>
</dbReference>
<evidence type="ECO:0000313" key="3">
    <source>
        <dbReference type="Proteomes" id="UP000033869"/>
    </source>
</evidence>
<evidence type="ECO:0000259" key="1">
    <source>
        <dbReference type="Pfam" id="PF07866"/>
    </source>
</evidence>
<comment type="caution">
    <text evidence="2">The sequence shown here is derived from an EMBL/GenBank/DDBJ whole genome shotgun (WGS) entry which is preliminary data.</text>
</comment>
<dbReference type="AlphaFoldDB" id="A0A0G0W9J9"/>
<protein>
    <recommendedName>
        <fullName evidence="1">DUF1653 domain-containing protein</fullName>
    </recommendedName>
</protein>
<reference evidence="2 3" key="1">
    <citation type="journal article" date="2015" name="Nature">
        <title>rRNA introns, odd ribosomes, and small enigmatic genomes across a large radiation of phyla.</title>
        <authorList>
            <person name="Brown C.T."/>
            <person name="Hug L.A."/>
            <person name="Thomas B.C."/>
            <person name="Sharon I."/>
            <person name="Castelle C.J."/>
            <person name="Singh A."/>
            <person name="Wilkins M.J."/>
            <person name="Williams K.H."/>
            <person name="Banfield J.F."/>
        </authorList>
    </citation>
    <scope>NUCLEOTIDE SEQUENCE [LARGE SCALE GENOMIC DNA]</scope>
</reference>
<sequence length="75" mass="8741">MKLGRYLHYKGKEYEVIGVARNSETFEELVIYRGLFESPEYGLTALWVRPKSMFLEDVGVDGKKVPRFKLVEVLD</sequence>
<accession>A0A0G0W9J9</accession>
<dbReference type="EMBL" id="LCBL01000005">
    <property type="protein sequence ID" value="KKS08732.1"/>
    <property type="molecule type" value="Genomic_DNA"/>
</dbReference>
<organism evidence="2 3">
    <name type="scientific">candidate division CPR2 bacterium GW2011_GWC1_41_48</name>
    <dbReference type="NCBI Taxonomy" id="1618344"/>
    <lineage>
        <taxon>Bacteria</taxon>
        <taxon>Bacteria division CPR2</taxon>
    </lineage>
</organism>
<dbReference type="InterPro" id="IPR037135">
    <property type="entry name" value="DUF1653-like_dom_sf"/>
</dbReference>
<proteinExistence type="predicted"/>
<dbReference type="Proteomes" id="UP000033869">
    <property type="component" value="Unassembled WGS sequence"/>
</dbReference>
<dbReference type="Gene3D" id="2.30.30.320">
    <property type="entry name" value="DUF1653-like domain"/>
    <property type="match status" value="1"/>
</dbReference>
<name>A0A0G0W9J9_UNCC2</name>
<gene>
    <name evidence="2" type="ORF">UU65_C0005G0043</name>
</gene>